<evidence type="ECO:0000313" key="2">
    <source>
        <dbReference type="Proteomes" id="UP000265955"/>
    </source>
</evidence>
<protein>
    <submittedName>
        <fullName evidence="1">Uncharacterized protein</fullName>
    </submittedName>
</protein>
<evidence type="ECO:0000313" key="1">
    <source>
        <dbReference type="EMBL" id="RJF92253.1"/>
    </source>
</evidence>
<proteinExistence type="predicted"/>
<dbReference type="EMBL" id="QYUO01000003">
    <property type="protein sequence ID" value="RJF92253.1"/>
    <property type="molecule type" value="Genomic_DNA"/>
</dbReference>
<comment type="caution">
    <text evidence="1">The sequence shown here is derived from an EMBL/GenBank/DDBJ whole genome shotgun (WGS) entry which is preliminary data.</text>
</comment>
<sequence>MEIPLPLGGDHEFPIVANVRALSRAGHSAYAIAHFRAVRFGNRLRGCSALYQCSGNDAWAGRRIFTPQCRIAE</sequence>
<gene>
    <name evidence="1" type="ORF">D3871_26865</name>
</gene>
<dbReference type="Proteomes" id="UP000265955">
    <property type="component" value="Unassembled WGS sequence"/>
</dbReference>
<organism evidence="1 2">
    <name type="scientific">Noviherbaspirillum saxi</name>
    <dbReference type="NCBI Taxonomy" id="2320863"/>
    <lineage>
        <taxon>Bacteria</taxon>
        <taxon>Pseudomonadati</taxon>
        <taxon>Pseudomonadota</taxon>
        <taxon>Betaproteobacteria</taxon>
        <taxon>Burkholderiales</taxon>
        <taxon>Oxalobacteraceae</taxon>
        <taxon>Noviherbaspirillum</taxon>
    </lineage>
</organism>
<dbReference type="RefSeq" id="WP_119772140.1">
    <property type="nucleotide sequence ID" value="NZ_QYUO01000003.1"/>
</dbReference>
<name>A0A3A3G2G7_9BURK</name>
<accession>A0A3A3G2G7</accession>
<reference evidence="2" key="1">
    <citation type="submission" date="2018-09" db="EMBL/GenBank/DDBJ databases">
        <authorList>
            <person name="Zhu H."/>
        </authorList>
    </citation>
    <scope>NUCLEOTIDE SEQUENCE [LARGE SCALE GENOMIC DNA]</scope>
    <source>
        <strain evidence="2">K1R23-30</strain>
    </source>
</reference>
<keyword evidence="2" id="KW-1185">Reference proteome</keyword>
<dbReference type="AlphaFoldDB" id="A0A3A3G2G7"/>